<feature type="transmembrane region" description="Helical" evidence="1">
    <location>
        <begin position="365"/>
        <end position="385"/>
    </location>
</feature>
<reference evidence="2" key="1">
    <citation type="submission" date="2020-02" db="EMBL/GenBank/DDBJ databases">
        <title>Draft genome sequence of Candidatus Afipia apatlaquensis IBT-C3, a potential strain for decolorization of textile dyes.</title>
        <authorList>
            <person name="Sanchez-Reyes A."/>
            <person name="Breton-Deval L."/>
            <person name="Mangelson H."/>
            <person name="Sanchez-Flores A."/>
        </authorList>
    </citation>
    <scope>NUCLEOTIDE SEQUENCE [LARGE SCALE GENOMIC DNA]</scope>
    <source>
        <strain evidence="2">IBT-C3</strain>
    </source>
</reference>
<feature type="transmembrane region" description="Helical" evidence="1">
    <location>
        <begin position="338"/>
        <end position="359"/>
    </location>
</feature>
<dbReference type="InterPro" id="IPR010645">
    <property type="entry name" value="MFS_4"/>
</dbReference>
<evidence type="ECO:0000313" key="3">
    <source>
        <dbReference type="Proteomes" id="UP000480266"/>
    </source>
</evidence>
<feature type="transmembrane region" description="Helical" evidence="1">
    <location>
        <begin position="146"/>
        <end position="169"/>
    </location>
</feature>
<sequence>MSSTAAPAAFSAPPTAVTAVWTGLIGLAVAMGIGRFAFTPLLPLMQQDAGLTLVQGGWLATANYVGYLVGAVICISAPPAPARAIKWGLTSIAVFTLGMAATNDFWLWLALRFLAGAASAFVLVGVSAWAMPILVHLGKAAWSGRVFSGVGVGICFAGLISLVAGVTAWGSRATWIVLGATAAVFAFTLWRRLANDVAHAPAAAGTGHTPLSGQAWLAALCYGAFGFGYIIPATFLPALAREVITNPAVFSWVWPVFGAAAAISTALAARFFPGHSPRRLWAYGQWVLAIGVIAPVLAVNLYVLLFSALCVGGTFMVITMAGVQEARRLGGTQAPRLIAVYTAAFALGQIIGPLTVNLFHGGLTWPSLIAAFALAASSFTLGLSARASGDAG</sequence>
<proteinExistence type="predicted"/>
<dbReference type="PANTHER" id="PTHR23537:SF1">
    <property type="entry name" value="SUGAR TRANSPORTER"/>
    <property type="match status" value="1"/>
</dbReference>
<comment type="caution">
    <text evidence="2">The sequence shown here is derived from an EMBL/GenBank/DDBJ whole genome shotgun (WGS) entry which is preliminary data.</text>
</comment>
<keyword evidence="1" id="KW-0472">Membrane</keyword>
<accession>A0A7C9RL77</accession>
<organism evidence="2 3">
    <name type="scientific">Candidatus Afipia apatlaquensis</name>
    <dbReference type="NCBI Taxonomy" id="2712852"/>
    <lineage>
        <taxon>Bacteria</taxon>
        <taxon>Pseudomonadati</taxon>
        <taxon>Pseudomonadota</taxon>
        <taxon>Alphaproteobacteria</taxon>
        <taxon>Hyphomicrobiales</taxon>
        <taxon>Nitrobacteraceae</taxon>
        <taxon>Afipia</taxon>
    </lineage>
</organism>
<dbReference type="GO" id="GO:0005886">
    <property type="term" value="C:plasma membrane"/>
    <property type="evidence" value="ECO:0007669"/>
    <property type="project" value="TreeGrafter"/>
</dbReference>
<feature type="transmembrane region" description="Helical" evidence="1">
    <location>
        <begin position="215"/>
        <end position="240"/>
    </location>
</feature>
<feature type="transmembrane region" description="Helical" evidence="1">
    <location>
        <begin position="304"/>
        <end position="326"/>
    </location>
</feature>
<feature type="transmembrane region" description="Helical" evidence="1">
    <location>
        <begin position="113"/>
        <end position="134"/>
    </location>
</feature>
<name>A0A7C9RL77_9BRAD</name>
<dbReference type="InterPro" id="IPR036259">
    <property type="entry name" value="MFS_trans_sf"/>
</dbReference>
<gene>
    <name evidence="2" type="ORF">G4V63_32310</name>
</gene>
<dbReference type="EMBL" id="JAAMRR010001656">
    <property type="protein sequence ID" value="NGX99702.1"/>
    <property type="molecule type" value="Genomic_DNA"/>
</dbReference>
<keyword evidence="3" id="KW-1185">Reference proteome</keyword>
<dbReference type="AlphaFoldDB" id="A0A7C9RL77"/>
<feature type="transmembrane region" description="Helical" evidence="1">
    <location>
        <begin position="12"/>
        <end position="38"/>
    </location>
</feature>
<dbReference type="SUPFAM" id="SSF103473">
    <property type="entry name" value="MFS general substrate transporter"/>
    <property type="match status" value="1"/>
</dbReference>
<dbReference type="Gene3D" id="1.20.1250.20">
    <property type="entry name" value="MFS general substrate transporter like domains"/>
    <property type="match status" value="2"/>
</dbReference>
<dbReference type="Proteomes" id="UP000480266">
    <property type="component" value="Unassembled WGS sequence"/>
</dbReference>
<feature type="transmembrane region" description="Helical" evidence="1">
    <location>
        <begin position="175"/>
        <end position="194"/>
    </location>
</feature>
<evidence type="ECO:0000256" key="1">
    <source>
        <dbReference type="SAM" id="Phobius"/>
    </source>
</evidence>
<feature type="transmembrane region" description="Helical" evidence="1">
    <location>
        <begin position="84"/>
        <end position="101"/>
    </location>
</feature>
<dbReference type="Pfam" id="PF06779">
    <property type="entry name" value="MFS_4"/>
    <property type="match status" value="1"/>
</dbReference>
<keyword evidence="1" id="KW-0812">Transmembrane</keyword>
<feature type="transmembrane region" description="Helical" evidence="1">
    <location>
        <begin position="252"/>
        <end position="273"/>
    </location>
</feature>
<evidence type="ECO:0000313" key="2">
    <source>
        <dbReference type="EMBL" id="NGX99702.1"/>
    </source>
</evidence>
<keyword evidence="1" id="KW-1133">Transmembrane helix</keyword>
<dbReference type="PANTHER" id="PTHR23537">
    <property type="match status" value="1"/>
</dbReference>
<protein>
    <submittedName>
        <fullName evidence="2">YbfB/YjiJ family MFS transporter</fullName>
    </submittedName>
</protein>
<feature type="transmembrane region" description="Helical" evidence="1">
    <location>
        <begin position="58"/>
        <end position="77"/>
    </location>
</feature>